<dbReference type="EMBL" id="KV428029">
    <property type="protein sequence ID" value="KZT40743.1"/>
    <property type="molecule type" value="Genomic_DNA"/>
</dbReference>
<gene>
    <name evidence="1" type="ORF">SISSUDRAFT_441423</name>
</gene>
<proteinExistence type="predicted"/>
<accession>A0A166FKB7</accession>
<protein>
    <submittedName>
        <fullName evidence="1">Uncharacterized protein</fullName>
    </submittedName>
</protein>
<dbReference type="Proteomes" id="UP000076798">
    <property type="component" value="Unassembled WGS sequence"/>
</dbReference>
<evidence type="ECO:0000313" key="1">
    <source>
        <dbReference type="EMBL" id="KZT40743.1"/>
    </source>
</evidence>
<keyword evidence="2" id="KW-1185">Reference proteome</keyword>
<dbReference type="AlphaFoldDB" id="A0A166FKB7"/>
<reference evidence="1 2" key="1">
    <citation type="journal article" date="2016" name="Mol. Biol. Evol.">
        <title>Comparative Genomics of Early-Diverging Mushroom-Forming Fungi Provides Insights into the Origins of Lignocellulose Decay Capabilities.</title>
        <authorList>
            <person name="Nagy L.G."/>
            <person name="Riley R."/>
            <person name="Tritt A."/>
            <person name="Adam C."/>
            <person name="Daum C."/>
            <person name="Floudas D."/>
            <person name="Sun H."/>
            <person name="Yadav J.S."/>
            <person name="Pangilinan J."/>
            <person name="Larsson K.H."/>
            <person name="Matsuura K."/>
            <person name="Barry K."/>
            <person name="Labutti K."/>
            <person name="Kuo R."/>
            <person name="Ohm R.A."/>
            <person name="Bhattacharya S.S."/>
            <person name="Shirouzu T."/>
            <person name="Yoshinaga Y."/>
            <person name="Martin F.M."/>
            <person name="Grigoriev I.V."/>
            <person name="Hibbett D.S."/>
        </authorList>
    </citation>
    <scope>NUCLEOTIDE SEQUENCE [LARGE SCALE GENOMIC DNA]</scope>
    <source>
        <strain evidence="1 2">HHB10207 ss-3</strain>
    </source>
</reference>
<name>A0A166FKB7_9AGAM</name>
<organism evidence="1 2">
    <name type="scientific">Sistotremastrum suecicum HHB10207 ss-3</name>
    <dbReference type="NCBI Taxonomy" id="1314776"/>
    <lineage>
        <taxon>Eukaryota</taxon>
        <taxon>Fungi</taxon>
        <taxon>Dikarya</taxon>
        <taxon>Basidiomycota</taxon>
        <taxon>Agaricomycotina</taxon>
        <taxon>Agaricomycetes</taxon>
        <taxon>Sistotremastrales</taxon>
        <taxon>Sistotremastraceae</taxon>
        <taxon>Sistotremastrum</taxon>
    </lineage>
</organism>
<evidence type="ECO:0000313" key="2">
    <source>
        <dbReference type="Proteomes" id="UP000076798"/>
    </source>
</evidence>
<sequence>MMVKHCIRAMRFLRCPRDGNCSLFSQQHFGATRRTGSESGRSDSALALRNVSGIFAKHALESPLQAGLTCVYTFFADSDNTSVAHSRALSRLRFPSAALHYHEVSAKPSQLIHLERHSNHTGTLEICLEYSYISTFQKQLSSEYSRILGRRG</sequence>